<evidence type="ECO:0000313" key="5">
    <source>
        <dbReference type="WormBase" id="SRAE_X000065300"/>
    </source>
</evidence>
<sequence length="72" mass="8403">MKLIVILAFFFCITQNIVGLKLWKDCTDEACLDSCYLEGFWVGQCIIYTYPNGKEETFCHCWNDEPVDEIPK</sequence>
<evidence type="ECO:0000313" key="3">
    <source>
        <dbReference type="Proteomes" id="UP000035682"/>
    </source>
</evidence>
<organism evidence="2">
    <name type="scientific">Strongyloides ratti</name>
    <name type="common">Parasitic roundworm</name>
    <dbReference type="NCBI Taxonomy" id="34506"/>
    <lineage>
        <taxon>Eukaryota</taxon>
        <taxon>Metazoa</taxon>
        <taxon>Ecdysozoa</taxon>
        <taxon>Nematoda</taxon>
        <taxon>Chromadorea</taxon>
        <taxon>Rhabditida</taxon>
        <taxon>Tylenchina</taxon>
        <taxon>Panagrolaimomorpha</taxon>
        <taxon>Strongyloidoidea</taxon>
        <taxon>Strongyloididae</taxon>
        <taxon>Strongyloides</taxon>
    </lineage>
</organism>
<dbReference type="WBParaSite" id="SRAE_X000065300.1">
    <property type="protein sequence ID" value="SRAE_X000065300.1"/>
    <property type="gene ID" value="WBGene00266212"/>
</dbReference>
<name>A0A090LNJ9_STRRB</name>
<dbReference type="CTD" id="36383706"/>
<protein>
    <submittedName>
        <fullName evidence="2 4">Uncharacterized protein</fullName>
    </submittedName>
</protein>
<keyword evidence="1" id="KW-0732">Signal</keyword>
<reference evidence="2 3" key="1">
    <citation type="submission" date="2014-09" db="EMBL/GenBank/DDBJ databases">
        <authorList>
            <person name="Martin A.A."/>
        </authorList>
    </citation>
    <scope>NUCLEOTIDE SEQUENCE</scope>
    <source>
        <strain evidence="3">ED321</strain>
        <strain evidence="2">ED321 Heterogonic</strain>
    </source>
</reference>
<dbReference type="EMBL" id="LN609530">
    <property type="protein sequence ID" value="CEF71326.1"/>
    <property type="molecule type" value="Genomic_DNA"/>
</dbReference>
<evidence type="ECO:0000256" key="1">
    <source>
        <dbReference type="SAM" id="SignalP"/>
    </source>
</evidence>
<dbReference type="RefSeq" id="XP_024510522.1">
    <property type="nucleotide sequence ID" value="XM_024645022.1"/>
</dbReference>
<dbReference type="GeneID" id="36383706"/>
<reference evidence="4" key="2">
    <citation type="submission" date="2020-12" db="UniProtKB">
        <authorList>
            <consortium name="WormBaseParasite"/>
        </authorList>
    </citation>
    <scope>IDENTIFICATION</scope>
</reference>
<evidence type="ECO:0000313" key="4">
    <source>
        <dbReference type="WBParaSite" id="SRAE_X000065300.1"/>
    </source>
</evidence>
<proteinExistence type="predicted"/>
<accession>A0A090LNJ9</accession>
<dbReference type="AlphaFoldDB" id="A0A090LNJ9"/>
<feature type="chain" id="PRO_5015030964" evidence="1">
    <location>
        <begin position="20"/>
        <end position="72"/>
    </location>
</feature>
<feature type="signal peptide" evidence="1">
    <location>
        <begin position="1"/>
        <end position="19"/>
    </location>
</feature>
<evidence type="ECO:0000313" key="2">
    <source>
        <dbReference type="EMBL" id="CEF71326.1"/>
    </source>
</evidence>
<dbReference type="Proteomes" id="UP000035682">
    <property type="component" value="Unplaced"/>
</dbReference>
<gene>
    <name evidence="2 4 5" type="ORF">SRAE_X000065300</name>
</gene>
<dbReference type="WormBase" id="SRAE_X000065300">
    <property type="protein sequence ID" value="SRP08504"/>
    <property type="gene ID" value="WBGene00266212"/>
</dbReference>
<keyword evidence="3" id="KW-1185">Reference proteome</keyword>